<keyword evidence="1" id="KW-0472">Membrane</keyword>
<evidence type="ECO:0000256" key="1">
    <source>
        <dbReference type="SAM" id="Phobius"/>
    </source>
</evidence>
<sequence length="204" mass="22630">MHHLNDTFRREIPFAAMNRKSDPHFTTRQKQILCSGGAVACFASELIHLWLLPAQYDVFIGYGLIFLLIAMAQGVIGANLLFAPPRRLLTFGLWVNGSLVFLYLFTHTVGVLVGEAFLLLPVDPFGVVATLCEMLVIGLLFLLRRESPKEPKQKKTRGSMQKNAHSPSLSLLRPLSMNGTKNNAKEIGLVMNAEWNVQDEVGPG</sequence>
<dbReference type="AlphaFoldDB" id="A0A402A1J9"/>
<accession>A0A402A1J9</accession>
<feature type="transmembrane region" description="Helical" evidence="1">
    <location>
        <begin position="59"/>
        <end position="81"/>
    </location>
</feature>
<comment type="caution">
    <text evidence="2">The sequence shown here is derived from an EMBL/GenBank/DDBJ whole genome shotgun (WGS) entry which is preliminary data.</text>
</comment>
<protein>
    <submittedName>
        <fullName evidence="2">Uncharacterized protein</fullName>
    </submittedName>
</protein>
<keyword evidence="1" id="KW-1133">Transmembrane helix</keyword>
<dbReference type="OrthoDB" id="162135at2"/>
<dbReference type="Proteomes" id="UP000287352">
    <property type="component" value="Unassembled WGS sequence"/>
</dbReference>
<gene>
    <name evidence="2" type="ORF">KTT_27910</name>
</gene>
<evidence type="ECO:0000313" key="2">
    <source>
        <dbReference type="EMBL" id="GCE12932.1"/>
    </source>
</evidence>
<name>A0A402A1J9_9CHLR</name>
<reference evidence="3" key="1">
    <citation type="submission" date="2018-12" db="EMBL/GenBank/DDBJ databases">
        <title>Tengunoibacter tsumagoiensis gen. nov., sp. nov., Dictyobacter kobayashii sp. nov., D. alpinus sp. nov., and D. joshuensis sp. nov. and description of Dictyobacteraceae fam. nov. within the order Ktedonobacterales isolated from Tengu-no-mugimeshi.</title>
        <authorList>
            <person name="Wang C.M."/>
            <person name="Zheng Y."/>
            <person name="Sakai Y."/>
            <person name="Toyoda A."/>
            <person name="Minakuchi Y."/>
            <person name="Abe K."/>
            <person name="Yokota A."/>
            <person name="Yabe S."/>
        </authorList>
    </citation>
    <scope>NUCLEOTIDE SEQUENCE [LARGE SCALE GENOMIC DNA]</scope>
    <source>
        <strain evidence="3">Uno3</strain>
    </source>
</reference>
<feature type="transmembrane region" description="Helical" evidence="1">
    <location>
        <begin position="32"/>
        <end position="53"/>
    </location>
</feature>
<organism evidence="2 3">
    <name type="scientific">Tengunoibacter tsumagoiensis</name>
    <dbReference type="NCBI Taxonomy" id="2014871"/>
    <lineage>
        <taxon>Bacteria</taxon>
        <taxon>Bacillati</taxon>
        <taxon>Chloroflexota</taxon>
        <taxon>Ktedonobacteria</taxon>
        <taxon>Ktedonobacterales</taxon>
        <taxon>Dictyobacteraceae</taxon>
        <taxon>Tengunoibacter</taxon>
    </lineage>
</organism>
<evidence type="ECO:0000313" key="3">
    <source>
        <dbReference type="Proteomes" id="UP000287352"/>
    </source>
</evidence>
<feature type="transmembrane region" description="Helical" evidence="1">
    <location>
        <begin position="88"/>
        <end position="105"/>
    </location>
</feature>
<dbReference type="RefSeq" id="WP_126580512.1">
    <property type="nucleotide sequence ID" value="NZ_BIFR01000001.1"/>
</dbReference>
<feature type="transmembrane region" description="Helical" evidence="1">
    <location>
        <begin position="125"/>
        <end position="143"/>
    </location>
</feature>
<keyword evidence="3" id="KW-1185">Reference proteome</keyword>
<proteinExistence type="predicted"/>
<keyword evidence="1" id="KW-0812">Transmembrane</keyword>
<dbReference type="EMBL" id="BIFR01000001">
    <property type="protein sequence ID" value="GCE12932.1"/>
    <property type="molecule type" value="Genomic_DNA"/>
</dbReference>